<dbReference type="EMBL" id="DSVQ01000012">
    <property type="protein sequence ID" value="HGT39650.1"/>
    <property type="molecule type" value="Genomic_DNA"/>
</dbReference>
<reference evidence="2" key="1">
    <citation type="journal article" date="2020" name="mSystems">
        <title>Genome- and Community-Level Interaction Insights into Carbon Utilization and Element Cycling Functions of Hydrothermarchaeota in Hydrothermal Sediment.</title>
        <authorList>
            <person name="Zhou Z."/>
            <person name="Liu Y."/>
            <person name="Xu W."/>
            <person name="Pan J."/>
            <person name="Luo Z.H."/>
            <person name="Li M."/>
        </authorList>
    </citation>
    <scope>NUCLEOTIDE SEQUENCE [LARGE SCALE GENOMIC DNA]</scope>
    <source>
        <strain evidence="2">SpSt-508</strain>
    </source>
</reference>
<dbReference type="AlphaFoldDB" id="A0A7C4QVU1"/>
<proteinExistence type="predicted"/>
<name>A0A7C4QVU1_9PLAN</name>
<evidence type="ECO:0000256" key="1">
    <source>
        <dbReference type="SAM" id="MobiDB-lite"/>
    </source>
</evidence>
<comment type="caution">
    <text evidence="2">The sequence shown here is derived from an EMBL/GenBank/DDBJ whole genome shotgun (WGS) entry which is preliminary data.</text>
</comment>
<sequence length="89" mass="10076">MNQLLKAPKSPATDGDMTGFLTPDEPGMCDKPVPIQRPLSLAWVSDKLIAETQRLWSERYGREVSADEAIEIIQNIKRFAEMLLERSET</sequence>
<organism evidence="2">
    <name type="scientific">Schlesneria paludicola</name>
    <dbReference type="NCBI Taxonomy" id="360056"/>
    <lineage>
        <taxon>Bacteria</taxon>
        <taxon>Pseudomonadati</taxon>
        <taxon>Planctomycetota</taxon>
        <taxon>Planctomycetia</taxon>
        <taxon>Planctomycetales</taxon>
        <taxon>Planctomycetaceae</taxon>
        <taxon>Schlesneria</taxon>
    </lineage>
</organism>
<gene>
    <name evidence="2" type="ORF">ENS64_10365</name>
</gene>
<evidence type="ECO:0000313" key="2">
    <source>
        <dbReference type="EMBL" id="HGT39650.1"/>
    </source>
</evidence>
<protein>
    <submittedName>
        <fullName evidence="2">Uncharacterized protein</fullName>
    </submittedName>
</protein>
<feature type="region of interest" description="Disordered" evidence="1">
    <location>
        <begin position="1"/>
        <end position="29"/>
    </location>
</feature>
<accession>A0A7C4QVU1</accession>